<organism evidence="1">
    <name type="scientific">marine sediment metagenome</name>
    <dbReference type="NCBI Taxonomy" id="412755"/>
    <lineage>
        <taxon>unclassified sequences</taxon>
        <taxon>metagenomes</taxon>
        <taxon>ecological metagenomes</taxon>
    </lineage>
</organism>
<protein>
    <submittedName>
        <fullName evidence="1">Uncharacterized protein</fullName>
    </submittedName>
</protein>
<sequence>KAFRFRLSSAWYRIVGSGDTRHLRAGTSSERIRSRDGARHYAVKYAMKMRQKIVPKAYQNVGRFWGCTWDVPPKPLEEIRCTEDDIRGILEKYSEYYREDTPLSRVLYNVAGLFDAYRAGELDNGRNKVYNRHKGDSEN</sequence>
<name>X1B4Q0_9ZZZZ</name>
<dbReference type="EMBL" id="BART01018621">
    <property type="protein sequence ID" value="GAG76292.1"/>
    <property type="molecule type" value="Genomic_DNA"/>
</dbReference>
<gene>
    <name evidence="1" type="ORF">S01H4_35097</name>
</gene>
<reference evidence="1" key="1">
    <citation type="journal article" date="2014" name="Front. Microbiol.">
        <title>High frequency of phylogenetically diverse reductive dehalogenase-homologous genes in deep subseafloor sedimentary metagenomes.</title>
        <authorList>
            <person name="Kawai M."/>
            <person name="Futagami T."/>
            <person name="Toyoda A."/>
            <person name="Takaki Y."/>
            <person name="Nishi S."/>
            <person name="Hori S."/>
            <person name="Arai W."/>
            <person name="Tsubouchi T."/>
            <person name="Morono Y."/>
            <person name="Uchiyama I."/>
            <person name="Ito T."/>
            <person name="Fujiyama A."/>
            <person name="Inagaki F."/>
            <person name="Takami H."/>
        </authorList>
    </citation>
    <scope>NUCLEOTIDE SEQUENCE</scope>
    <source>
        <strain evidence="1">Expedition CK06-06</strain>
    </source>
</reference>
<accession>X1B4Q0</accession>
<feature type="non-terminal residue" evidence="1">
    <location>
        <position position="1"/>
    </location>
</feature>
<evidence type="ECO:0000313" key="1">
    <source>
        <dbReference type="EMBL" id="GAG76292.1"/>
    </source>
</evidence>
<proteinExistence type="predicted"/>
<dbReference type="AlphaFoldDB" id="X1B4Q0"/>
<comment type="caution">
    <text evidence="1">The sequence shown here is derived from an EMBL/GenBank/DDBJ whole genome shotgun (WGS) entry which is preliminary data.</text>
</comment>